<keyword evidence="1" id="KW-1133">Transmembrane helix</keyword>
<accession>A0A1H8EWX8</accession>
<gene>
    <name evidence="2" type="ORF">SAMN05660976_07116</name>
</gene>
<keyword evidence="3" id="KW-1185">Reference proteome</keyword>
<feature type="transmembrane region" description="Helical" evidence="1">
    <location>
        <begin position="69"/>
        <end position="89"/>
    </location>
</feature>
<feature type="transmembrane region" description="Helical" evidence="1">
    <location>
        <begin position="101"/>
        <end position="126"/>
    </location>
</feature>
<keyword evidence="1" id="KW-0472">Membrane</keyword>
<feature type="transmembrane region" description="Helical" evidence="1">
    <location>
        <begin position="7"/>
        <end position="27"/>
    </location>
</feature>
<evidence type="ECO:0000313" key="2">
    <source>
        <dbReference type="EMBL" id="SEN23258.1"/>
    </source>
</evidence>
<evidence type="ECO:0000256" key="1">
    <source>
        <dbReference type="SAM" id="Phobius"/>
    </source>
</evidence>
<organism evidence="2 3">
    <name type="scientific">Nonomuraea pusilla</name>
    <dbReference type="NCBI Taxonomy" id="46177"/>
    <lineage>
        <taxon>Bacteria</taxon>
        <taxon>Bacillati</taxon>
        <taxon>Actinomycetota</taxon>
        <taxon>Actinomycetes</taxon>
        <taxon>Streptosporangiales</taxon>
        <taxon>Streptosporangiaceae</taxon>
        <taxon>Nonomuraea</taxon>
    </lineage>
</organism>
<feature type="transmembrane region" description="Helical" evidence="1">
    <location>
        <begin position="39"/>
        <end position="57"/>
    </location>
</feature>
<evidence type="ECO:0000313" key="3">
    <source>
        <dbReference type="Proteomes" id="UP000198953"/>
    </source>
</evidence>
<dbReference type="EMBL" id="FOBF01000023">
    <property type="protein sequence ID" value="SEN23258.1"/>
    <property type="molecule type" value="Genomic_DNA"/>
</dbReference>
<sequence length="196" mass="19764">MILDRRPGLALVVGGSVLAGGAAVLVARPFWHPMFTPDVLAGAVVGVGLVVVPVVLGRVSRAVRMMYGSAVMGGGAVLMAITLLAPLLRPGPYTVRDSTDVAFLGTLGGLVAGGGTVLAATAVLLLREAGVRHVGWAEERGGDGSSGGYVAVCSCGWQGSRRRDPSEALCEAGDHAGAIRPVVRSQEDGTGHTATG</sequence>
<dbReference type="OrthoDB" id="9812570at2"/>
<reference evidence="2 3" key="1">
    <citation type="submission" date="2016-10" db="EMBL/GenBank/DDBJ databases">
        <authorList>
            <person name="de Groot N.N."/>
        </authorList>
    </citation>
    <scope>NUCLEOTIDE SEQUENCE [LARGE SCALE GENOMIC DNA]</scope>
    <source>
        <strain evidence="2 3">DSM 43357</strain>
    </source>
</reference>
<dbReference type="RefSeq" id="WP_055504281.1">
    <property type="nucleotide sequence ID" value="NZ_BBZG01000002.1"/>
</dbReference>
<dbReference type="Proteomes" id="UP000198953">
    <property type="component" value="Unassembled WGS sequence"/>
</dbReference>
<keyword evidence="1" id="KW-0812">Transmembrane</keyword>
<dbReference type="AlphaFoldDB" id="A0A1H8EWX8"/>
<protein>
    <submittedName>
        <fullName evidence="2">Uncharacterized protein</fullName>
    </submittedName>
</protein>
<proteinExistence type="predicted"/>
<name>A0A1H8EWX8_9ACTN</name>